<dbReference type="NCBIfam" id="NF006741">
    <property type="entry name" value="PRK09269.1"/>
    <property type="match status" value="1"/>
</dbReference>
<dbReference type="InterPro" id="IPR036263">
    <property type="entry name" value="Chorismate_II_sf"/>
</dbReference>
<sequence length="237" mass="25720">MSAVLTYCRTRKSTMHRENASPTLTPPFFVRLTARTALAAPFLVFVAAFTVSALTACATDGSSAKATTPSDATEAAAEKAIEALAQLAGERLAIADKVAASKWGTDKPIEDPPREKQVLDDTSKRAIDMGLDPALAQRIFRDQIEANKLVQRGLHLQWEASAEKRPTTRPDLAKEIRPELDRIGGALLATIRDAQPLLTSPRCKSALDRARQRTLTGTGMDALHREALDRALLHTCP</sequence>
<dbReference type="PROSITE" id="PS51168">
    <property type="entry name" value="CHORISMATE_MUT_2"/>
    <property type="match status" value="1"/>
</dbReference>
<keyword evidence="4 6" id="KW-0413">Isomerase</keyword>
<protein>
    <recommendedName>
        <fullName evidence="2">chorismate mutase</fullName>
        <ecNumber evidence="2">5.4.99.5</ecNumber>
    </recommendedName>
</protein>
<dbReference type="SMART" id="SM00830">
    <property type="entry name" value="CM_2"/>
    <property type="match status" value="1"/>
</dbReference>
<dbReference type="InterPro" id="IPR036979">
    <property type="entry name" value="CM_dom_sf"/>
</dbReference>
<feature type="domain" description="Chorismate mutase" evidence="5">
    <location>
        <begin position="64"/>
        <end position="155"/>
    </location>
</feature>
<evidence type="ECO:0000313" key="6">
    <source>
        <dbReference type="EMBL" id="WXB11932.1"/>
    </source>
</evidence>
<accession>A0ABZ2LLX3</accession>
<reference evidence="6 7" key="1">
    <citation type="submission" date="2021-12" db="EMBL/GenBank/DDBJ databases">
        <title>Discovery of the Pendulisporaceae a myxobacterial family with distinct sporulation behavior and unique specialized metabolism.</title>
        <authorList>
            <person name="Garcia R."/>
            <person name="Popoff A."/>
            <person name="Bader C.D."/>
            <person name="Loehr J."/>
            <person name="Walesch S."/>
            <person name="Walt C."/>
            <person name="Boldt J."/>
            <person name="Bunk B."/>
            <person name="Haeckl F.J.F.P.J."/>
            <person name="Gunesch A.P."/>
            <person name="Birkelbach J."/>
            <person name="Nuebel U."/>
            <person name="Pietschmann T."/>
            <person name="Bach T."/>
            <person name="Mueller R."/>
        </authorList>
    </citation>
    <scope>NUCLEOTIDE SEQUENCE [LARGE SCALE GENOMIC DNA]</scope>
    <source>
        <strain evidence="6 7">MSr11954</strain>
    </source>
</reference>
<dbReference type="SUPFAM" id="SSF48600">
    <property type="entry name" value="Chorismate mutase II"/>
    <property type="match status" value="1"/>
</dbReference>
<dbReference type="RefSeq" id="WP_394821548.1">
    <property type="nucleotide sequence ID" value="NZ_CP089984.1"/>
</dbReference>
<name>A0ABZ2LLX3_9BACT</name>
<keyword evidence="7" id="KW-1185">Reference proteome</keyword>
<dbReference type="PANTHER" id="PTHR38041:SF2">
    <property type="entry name" value="SECRETED CHORISMATE MUTASE"/>
    <property type="match status" value="1"/>
</dbReference>
<dbReference type="EC" id="5.4.99.5" evidence="2"/>
<evidence type="ECO:0000259" key="5">
    <source>
        <dbReference type="PROSITE" id="PS51168"/>
    </source>
</evidence>
<dbReference type="NCBIfam" id="TIGR01806">
    <property type="entry name" value="CM_mono2"/>
    <property type="match status" value="1"/>
</dbReference>
<evidence type="ECO:0000313" key="7">
    <source>
        <dbReference type="Proteomes" id="UP001370348"/>
    </source>
</evidence>
<organism evidence="6 7">
    <name type="scientific">Pendulispora albinea</name>
    <dbReference type="NCBI Taxonomy" id="2741071"/>
    <lineage>
        <taxon>Bacteria</taxon>
        <taxon>Pseudomonadati</taxon>
        <taxon>Myxococcota</taxon>
        <taxon>Myxococcia</taxon>
        <taxon>Myxococcales</taxon>
        <taxon>Sorangiineae</taxon>
        <taxon>Pendulisporaceae</taxon>
        <taxon>Pendulispora</taxon>
    </lineage>
</organism>
<evidence type="ECO:0000256" key="2">
    <source>
        <dbReference type="ARBA" id="ARBA00012404"/>
    </source>
</evidence>
<gene>
    <name evidence="6" type="ORF">LZC94_29255</name>
</gene>
<dbReference type="InterPro" id="IPR051331">
    <property type="entry name" value="Chorismate_mutase-related"/>
</dbReference>
<dbReference type="InterPro" id="IPR008240">
    <property type="entry name" value="Chorismate_mutase_periplasmic"/>
</dbReference>
<dbReference type="Proteomes" id="UP001370348">
    <property type="component" value="Chromosome"/>
</dbReference>
<evidence type="ECO:0000256" key="1">
    <source>
        <dbReference type="ARBA" id="ARBA00004817"/>
    </source>
</evidence>
<dbReference type="InterPro" id="IPR002701">
    <property type="entry name" value="CM_II_prokaryot"/>
</dbReference>
<dbReference type="PANTHER" id="PTHR38041">
    <property type="entry name" value="CHORISMATE MUTASE"/>
    <property type="match status" value="1"/>
</dbReference>
<dbReference type="Pfam" id="PF01817">
    <property type="entry name" value="CM_2"/>
    <property type="match status" value="1"/>
</dbReference>
<dbReference type="EMBL" id="CP089984">
    <property type="protein sequence ID" value="WXB11932.1"/>
    <property type="molecule type" value="Genomic_DNA"/>
</dbReference>
<evidence type="ECO:0000256" key="4">
    <source>
        <dbReference type="ARBA" id="ARBA00023235"/>
    </source>
</evidence>
<evidence type="ECO:0000256" key="3">
    <source>
        <dbReference type="ARBA" id="ARBA00022729"/>
    </source>
</evidence>
<dbReference type="GO" id="GO:0004106">
    <property type="term" value="F:chorismate mutase activity"/>
    <property type="evidence" value="ECO:0007669"/>
    <property type="project" value="UniProtKB-EC"/>
</dbReference>
<comment type="pathway">
    <text evidence="1">Metabolic intermediate biosynthesis; prephenate biosynthesis; prephenate from chorismate: step 1/1.</text>
</comment>
<dbReference type="Gene3D" id="1.20.59.10">
    <property type="entry name" value="Chorismate mutase"/>
    <property type="match status" value="1"/>
</dbReference>
<keyword evidence="3" id="KW-0732">Signal</keyword>
<proteinExistence type="predicted"/>